<comment type="caution">
    <text evidence="1">The sequence shown here is derived from an EMBL/GenBank/DDBJ whole genome shotgun (WGS) entry which is preliminary data.</text>
</comment>
<sequence>MTLGSNYPCSPIHLDADLSPDVGTLGIKVHPAAGPAHYWTDGDHWWKIIGHHTVDRGGTIEVWPVTRTQLADDEYDTLCGFAADAFVNRPSAETGWRATGDGDWHCSISVEVDGGDGLGARAKTIHDSLMRCAQQHWQPAA</sequence>
<dbReference type="RefSeq" id="WP_378554829.1">
    <property type="nucleotide sequence ID" value="NZ_JBHSBA010000018.1"/>
</dbReference>
<dbReference type="Proteomes" id="UP001595767">
    <property type="component" value="Unassembled WGS sequence"/>
</dbReference>
<dbReference type="EMBL" id="JBHSBA010000018">
    <property type="protein sequence ID" value="MFC4128944.1"/>
    <property type="molecule type" value="Genomic_DNA"/>
</dbReference>
<protein>
    <recommendedName>
        <fullName evidence="3">DUF317 domain-containing protein</fullName>
    </recommendedName>
</protein>
<gene>
    <name evidence="1" type="ORF">ACFOW8_28840</name>
</gene>
<organism evidence="1 2">
    <name type="scientific">Nocardia rhizosphaerae</name>
    <dbReference type="NCBI Taxonomy" id="1691571"/>
    <lineage>
        <taxon>Bacteria</taxon>
        <taxon>Bacillati</taxon>
        <taxon>Actinomycetota</taxon>
        <taxon>Actinomycetes</taxon>
        <taxon>Mycobacteriales</taxon>
        <taxon>Nocardiaceae</taxon>
        <taxon>Nocardia</taxon>
    </lineage>
</organism>
<evidence type="ECO:0000313" key="2">
    <source>
        <dbReference type="Proteomes" id="UP001595767"/>
    </source>
</evidence>
<accession>A0ABV8LDX5</accession>
<proteinExistence type="predicted"/>
<reference evidence="2" key="1">
    <citation type="journal article" date="2019" name="Int. J. Syst. Evol. Microbiol.">
        <title>The Global Catalogue of Microorganisms (GCM) 10K type strain sequencing project: providing services to taxonomists for standard genome sequencing and annotation.</title>
        <authorList>
            <consortium name="The Broad Institute Genomics Platform"/>
            <consortium name="The Broad Institute Genome Sequencing Center for Infectious Disease"/>
            <person name="Wu L."/>
            <person name="Ma J."/>
        </authorList>
    </citation>
    <scope>NUCLEOTIDE SEQUENCE [LARGE SCALE GENOMIC DNA]</scope>
    <source>
        <strain evidence="2">CGMCC 4.7204</strain>
    </source>
</reference>
<keyword evidence="2" id="KW-1185">Reference proteome</keyword>
<name>A0ABV8LDX5_9NOCA</name>
<evidence type="ECO:0000313" key="1">
    <source>
        <dbReference type="EMBL" id="MFC4128944.1"/>
    </source>
</evidence>
<evidence type="ECO:0008006" key="3">
    <source>
        <dbReference type="Google" id="ProtNLM"/>
    </source>
</evidence>